<dbReference type="SUPFAM" id="SSF158472">
    <property type="entry name" value="HAMP domain-like"/>
    <property type="match status" value="1"/>
</dbReference>
<dbReference type="PROSITE" id="PS50885">
    <property type="entry name" value="HAMP"/>
    <property type="match status" value="1"/>
</dbReference>
<dbReference type="EMBL" id="FMTM01000003">
    <property type="protein sequence ID" value="SCW54763.1"/>
    <property type="molecule type" value="Genomic_DNA"/>
</dbReference>
<evidence type="ECO:0000313" key="3">
    <source>
        <dbReference type="Proteomes" id="UP000199542"/>
    </source>
</evidence>
<dbReference type="AlphaFoldDB" id="A0A1G4RCW0"/>
<dbReference type="Pfam" id="PF00672">
    <property type="entry name" value="HAMP"/>
    <property type="match status" value="1"/>
</dbReference>
<evidence type="ECO:0000259" key="1">
    <source>
        <dbReference type="PROSITE" id="PS50885"/>
    </source>
</evidence>
<accession>A0A1G4RCW0</accession>
<name>A0A1G4RCW0_9HYPH</name>
<protein>
    <submittedName>
        <fullName evidence="2">HAMP domain-containing protein</fullName>
    </submittedName>
</protein>
<proteinExistence type="predicted"/>
<dbReference type="InterPro" id="IPR003660">
    <property type="entry name" value="HAMP_dom"/>
</dbReference>
<sequence length="93" mass="10208">MASQCCVFVEVMCRVHCAGSFRNCRRLRWKILLGSPVTAYVGLRVEKRLVTPLVTVTEAARSIASGDLGGRASGQGSFGEADHLIEYFNRMAE</sequence>
<dbReference type="Gene3D" id="6.10.340.10">
    <property type="match status" value="1"/>
</dbReference>
<dbReference type="CDD" id="cd06225">
    <property type="entry name" value="HAMP"/>
    <property type="match status" value="1"/>
</dbReference>
<gene>
    <name evidence="2" type="ORF">SAMN02927900_02483</name>
</gene>
<evidence type="ECO:0000313" key="2">
    <source>
        <dbReference type="EMBL" id="SCW54763.1"/>
    </source>
</evidence>
<feature type="domain" description="HAMP" evidence="1">
    <location>
        <begin position="47"/>
        <end position="93"/>
    </location>
</feature>
<organism evidence="2 3">
    <name type="scientific">Rhizobium mongolense subsp. loessense</name>
    <dbReference type="NCBI Taxonomy" id="158890"/>
    <lineage>
        <taxon>Bacteria</taxon>
        <taxon>Pseudomonadati</taxon>
        <taxon>Pseudomonadota</taxon>
        <taxon>Alphaproteobacteria</taxon>
        <taxon>Hyphomicrobiales</taxon>
        <taxon>Rhizobiaceae</taxon>
        <taxon>Rhizobium/Agrobacterium group</taxon>
        <taxon>Rhizobium</taxon>
    </lineage>
</organism>
<reference evidence="2 3" key="1">
    <citation type="submission" date="2016-10" db="EMBL/GenBank/DDBJ databases">
        <authorList>
            <person name="de Groot N.N."/>
        </authorList>
    </citation>
    <scope>NUCLEOTIDE SEQUENCE [LARGE SCALE GENOMIC DNA]</scope>
    <source>
        <strain evidence="2 3">CGMCC 1.3401</strain>
    </source>
</reference>
<dbReference type="GO" id="GO:0007165">
    <property type="term" value="P:signal transduction"/>
    <property type="evidence" value="ECO:0007669"/>
    <property type="project" value="InterPro"/>
</dbReference>
<dbReference type="Proteomes" id="UP000199542">
    <property type="component" value="Unassembled WGS sequence"/>
</dbReference>
<dbReference type="GO" id="GO:0016020">
    <property type="term" value="C:membrane"/>
    <property type="evidence" value="ECO:0007669"/>
    <property type="project" value="InterPro"/>
</dbReference>